<evidence type="ECO:0000313" key="2">
    <source>
        <dbReference type="EMBL" id="MDV5087504.1"/>
    </source>
</evidence>
<reference evidence="2 3" key="1">
    <citation type="submission" date="2023-10" db="EMBL/GenBank/DDBJ databases">
        <title>Veillonella sp. nov., isolated from a pig farm feces dump.</title>
        <authorList>
            <person name="Chang Y.-H."/>
        </authorList>
    </citation>
    <scope>NUCLEOTIDE SEQUENCE [LARGE SCALE GENOMIC DNA]</scope>
    <source>
        <strain evidence="2 3">YH-vei2233</strain>
    </source>
</reference>
<evidence type="ECO:0000313" key="3">
    <source>
        <dbReference type="Proteomes" id="UP001272515"/>
    </source>
</evidence>
<sequence>MNDNQKILLIVSFLLRYPDAAWYAEIPEWKTDTETVEHPQLKQAIFDFFDYVDEMPRKEFEDQYVRTFDFSQNTTMYMSTYELQGTGEQAEELVKYKAFYLENDFEIPAEMPDYVPAILELCAAVDAPVAREILTYCRPQLEYIRERLIEAKITYAFLFDIILAVANGLEDGAK</sequence>
<organism evidence="2 3">
    <name type="scientific">Veillonella absiana</name>
    <dbReference type="NCBI Taxonomy" id="3079305"/>
    <lineage>
        <taxon>Bacteria</taxon>
        <taxon>Bacillati</taxon>
        <taxon>Bacillota</taxon>
        <taxon>Negativicutes</taxon>
        <taxon>Veillonellales</taxon>
        <taxon>Veillonellaceae</taxon>
        <taxon>Veillonella</taxon>
    </lineage>
</organism>
<keyword evidence="3" id="KW-1185">Reference proteome</keyword>
<protein>
    <submittedName>
        <fullName evidence="2">Nitrate reductase molybdenum cofactor assembly chaperone</fullName>
    </submittedName>
</protein>
<dbReference type="SUPFAM" id="SSF89155">
    <property type="entry name" value="TorD-like"/>
    <property type="match status" value="1"/>
</dbReference>
<dbReference type="RefSeq" id="WP_310746081.1">
    <property type="nucleotide sequence ID" value="NZ_JAWJZA010000017.1"/>
</dbReference>
<name>A0ABU3Z6G8_9FIRM</name>
<proteinExistence type="predicted"/>
<comment type="caution">
    <text evidence="2">The sequence shown here is derived from an EMBL/GenBank/DDBJ whole genome shotgun (WGS) entry which is preliminary data.</text>
</comment>
<keyword evidence="1" id="KW-0534">Nitrate assimilation</keyword>
<dbReference type="InterPro" id="IPR020945">
    <property type="entry name" value="DMSO/NO3_reduct_chaperone"/>
</dbReference>
<accession>A0ABU3Z6G8</accession>
<dbReference type="Pfam" id="PF02613">
    <property type="entry name" value="Nitrate_red_del"/>
    <property type="match status" value="1"/>
</dbReference>
<evidence type="ECO:0000256" key="1">
    <source>
        <dbReference type="ARBA" id="ARBA00023063"/>
    </source>
</evidence>
<gene>
    <name evidence="2" type="primary">narJ</name>
    <name evidence="2" type="ORF">RVY80_01370</name>
</gene>
<dbReference type="PANTHER" id="PTHR43680">
    <property type="entry name" value="NITRATE REDUCTASE MOLYBDENUM COFACTOR ASSEMBLY CHAPERONE"/>
    <property type="match status" value="1"/>
</dbReference>
<dbReference type="InterPro" id="IPR003765">
    <property type="entry name" value="NO3_reductase_chaperone_NarJ"/>
</dbReference>
<dbReference type="EMBL" id="JAWJZB010000001">
    <property type="protein sequence ID" value="MDV5087504.1"/>
    <property type="molecule type" value="Genomic_DNA"/>
</dbReference>
<dbReference type="PANTHER" id="PTHR43680:SF2">
    <property type="entry name" value="NITRATE REDUCTASE MOLYBDENUM COFACTOR ASSEMBLY CHAPERONE NARJ"/>
    <property type="match status" value="1"/>
</dbReference>
<dbReference type="Proteomes" id="UP001272515">
    <property type="component" value="Unassembled WGS sequence"/>
</dbReference>
<dbReference type="InterPro" id="IPR036411">
    <property type="entry name" value="TorD-like_sf"/>
</dbReference>
<dbReference type="NCBIfam" id="TIGR00684">
    <property type="entry name" value="narJ"/>
    <property type="match status" value="1"/>
</dbReference>